<sequence>MHTSEITRHEWRAERLFTCWDGCIRTGASCRSSGAITDAFPSCCRQGLFLFRHVESHVANVITRSENLNQGRYGRSASVSPSRRGTPESLNSSRPSVSSASVVGVVCTPNGADHSGRLVRSIST</sequence>
<dbReference type="Proteomes" id="UP000198716">
    <property type="component" value="Unassembled WGS sequence"/>
</dbReference>
<evidence type="ECO:0000256" key="1">
    <source>
        <dbReference type="SAM" id="MobiDB-lite"/>
    </source>
</evidence>
<accession>A0A1I2AP86</accession>
<feature type="compositionally biased region" description="Low complexity" evidence="1">
    <location>
        <begin position="89"/>
        <end position="100"/>
    </location>
</feature>
<keyword evidence="3" id="KW-1185">Reference proteome</keyword>
<evidence type="ECO:0000313" key="3">
    <source>
        <dbReference type="Proteomes" id="UP000198716"/>
    </source>
</evidence>
<protein>
    <submittedName>
        <fullName evidence="2">Uncharacterized protein</fullName>
    </submittedName>
</protein>
<gene>
    <name evidence="2" type="ORF">SAMN04487819_11427</name>
</gene>
<proteinExistence type="predicted"/>
<feature type="region of interest" description="Disordered" evidence="1">
    <location>
        <begin position="70"/>
        <end position="100"/>
    </location>
</feature>
<organism evidence="2 3">
    <name type="scientific">Actinopolyspora alba</name>
    <dbReference type="NCBI Taxonomy" id="673379"/>
    <lineage>
        <taxon>Bacteria</taxon>
        <taxon>Bacillati</taxon>
        <taxon>Actinomycetota</taxon>
        <taxon>Actinomycetes</taxon>
        <taxon>Actinopolysporales</taxon>
        <taxon>Actinopolysporaceae</taxon>
        <taxon>Actinopolyspora</taxon>
        <taxon>Actinopolyspora alba group</taxon>
    </lineage>
</organism>
<dbReference type="EMBL" id="FOMZ01000014">
    <property type="protein sequence ID" value="SFE45549.1"/>
    <property type="molecule type" value="Genomic_DNA"/>
</dbReference>
<evidence type="ECO:0000313" key="2">
    <source>
        <dbReference type="EMBL" id="SFE45549.1"/>
    </source>
</evidence>
<name>A0A1I2AP86_9ACTN</name>
<dbReference type="AlphaFoldDB" id="A0A1I2AP86"/>
<reference evidence="3" key="1">
    <citation type="submission" date="2016-10" db="EMBL/GenBank/DDBJ databases">
        <authorList>
            <person name="Varghese N."/>
            <person name="Submissions S."/>
        </authorList>
    </citation>
    <scope>NUCLEOTIDE SEQUENCE [LARGE SCALE GENOMIC DNA]</scope>
    <source>
        <strain evidence="3">DSM 45004</strain>
    </source>
</reference>